<keyword evidence="3" id="KW-1185">Reference proteome</keyword>
<evidence type="ECO:0000259" key="1">
    <source>
        <dbReference type="Pfam" id="PF13472"/>
    </source>
</evidence>
<accession>A0ABP8NU82</accession>
<dbReference type="EMBL" id="BAABFB010000007">
    <property type="protein sequence ID" value="GAA4471185.1"/>
    <property type="molecule type" value="Genomic_DNA"/>
</dbReference>
<proteinExistence type="predicted"/>
<comment type="caution">
    <text evidence="2">The sequence shown here is derived from an EMBL/GenBank/DDBJ whole genome shotgun (WGS) entry which is preliminary data.</text>
</comment>
<feature type="domain" description="SGNH hydrolase-type esterase" evidence="1">
    <location>
        <begin position="47"/>
        <end position="204"/>
    </location>
</feature>
<dbReference type="InterPro" id="IPR013830">
    <property type="entry name" value="SGNH_hydro"/>
</dbReference>
<evidence type="ECO:0000313" key="2">
    <source>
        <dbReference type="EMBL" id="GAA4471185.1"/>
    </source>
</evidence>
<dbReference type="SUPFAM" id="SSF52266">
    <property type="entry name" value="SGNH hydrolase"/>
    <property type="match status" value="1"/>
</dbReference>
<name>A0ABP8NU82_9NOCA</name>
<protein>
    <submittedName>
        <fullName evidence="2">SGNH/GDSL hydrolase family protein</fullName>
    </submittedName>
</protein>
<dbReference type="Pfam" id="PF13472">
    <property type="entry name" value="Lipase_GDSL_2"/>
    <property type="match status" value="1"/>
</dbReference>
<keyword evidence="2" id="KW-0378">Hydrolase</keyword>
<dbReference type="RefSeq" id="WP_345341043.1">
    <property type="nucleotide sequence ID" value="NZ_BAABFB010000007.1"/>
</dbReference>
<evidence type="ECO:0000313" key="3">
    <source>
        <dbReference type="Proteomes" id="UP001501183"/>
    </source>
</evidence>
<dbReference type="GO" id="GO:0016787">
    <property type="term" value="F:hydrolase activity"/>
    <property type="evidence" value="ECO:0007669"/>
    <property type="project" value="UniProtKB-KW"/>
</dbReference>
<gene>
    <name evidence="2" type="ORF">GCM10023094_01420</name>
</gene>
<reference evidence="3" key="1">
    <citation type="journal article" date="2019" name="Int. J. Syst. Evol. Microbiol.">
        <title>The Global Catalogue of Microorganisms (GCM) 10K type strain sequencing project: providing services to taxonomists for standard genome sequencing and annotation.</title>
        <authorList>
            <consortium name="The Broad Institute Genomics Platform"/>
            <consortium name="The Broad Institute Genome Sequencing Center for Infectious Disease"/>
            <person name="Wu L."/>
            <person name="Ma J."/>
        </authorList>
    </citation>
    <scope>NUCLEOTIDE SEQUENCE [LARGE SCALE GENOMIC DNA]</scope>
    <source>
        <strain evidence="3">JCM 32206</strain>
    </source>
</reference>
<organism evidence="2 3">
    <name type="scientific">Rhodococcus olei</name>
    <dbReference type="NCBI Taxonomy" id="2161675"/>
    <lineage>
        <taxon>Bacteria</taxon>
        <taxon>Bacillati</taxon>
        <taxon>Actinomycetota</taxon>
        <taxon>Actinomycetes</taxon>
        <taxon>Mycobacteriales</taxon>
        <taxon>Nocardiaceae</taxon>
        <taxon>Rhodococcus</taxon>
    </lineage>
</organism>
<dbReference type="InterPro" id="IPR036514">
    <property type="entry name" value="SGNH_hydro_sf"/>
</dbReference>
<dbReference type="Proteomes" id="UP001501183">
    <property type="component" value="Unassembled WGS sequence"/>
</dbReference>
<sequence length="221" mass="22674">MTARVSRAIAATATATVLVLVTAFVTASIVAGRDGAAAVPHRLRVAVVGDNYTAGVQNRAVWPTLMAQRTGWEVSNFALPGTGYVADGAGGQAFTYQVDRARAAAPDVILVFGGLEDTGLPETGSVSVGATDAINKIVLGGERALIIGPPWYQAPAPAAVTGVSDAVGEVARAAGAPYLDAAHPPLLTTDLMQADLSWPSDAGQAVLADRIADWIRSMVIR</sequence>
<dbReference type="Gene3D" id="3.40.50.1110">
    <property type="entry name" value="SGNH hydrolase"/>
    <property type="match status" value="1"/>
</dbReference>